<dbReference type="Proteomes" id="UP000239494">
    <property type="component" value="Unassembled WGS sequence"/>
</dbReference>
<dbReference type="AlphaFoldDB" id="A0A2T0TG46"/>
<dbReference type="RefSeq" id="WP_106186240.1">
    <property type="nucleotide sequence ID" value="NZ_PVTF01000002.1"/>
</dbReference>
<evidence type="ECO:0000313" key="1">
    <source>
        <dbReference type="EMBL" id="PRY44634.1"/>
    </source>
</evidence>
<dbReference type="EMBL" id="PVTF01000002">
    <property type="protein sequence ID" value="PRY44634.1"/>
    <property type="molecule type" value="Genomic_DNA"/>
</dbReference>
<organism evidence="1 2">
    <name type="scientific">Umezawaea tangerina</name>
    <dbReference type="NCBI Taxonomy" id="84725"/>
    <lineage>
        <taxon>Bacteria</taxon>
        <taxon>Bacillati</taxon>
        <taxon>Actinomycetota</taxon>
        <taxon>Actinomycetes</taxon>
        <taxon>Pseudonocardiales</taxon>
        <taxon>Pseudonocardiaceae</taxon>
        <taxon>Umezawaea</taxon>
    </lineage>
</organism>
<sequence>MIYLHTSALVRVAGLDDDPLPALLSETEDGIAVSSELSKVELTSPPLPSAVLRRARAVLDSPAVVTVEVSDLMRESADSLTDGGMEESQAVHLATALSLGAAVTVFACDDPEVAAAAAARGIRAAVPPFGTDRAKPQYAHNCENRC</sequence>
<proteinExistence type="predicted"/>
<gene>
    <name evidence="1" type="ORF">CLV43_102199</name>
</gene>
<evidence type="ECO:0000313" key="2">
    <source>
        <dbReference type="Proteomes" id="UP000239494"/>
    </source>
</evidence>
<keyword evidence="2" id="KW-1185">Reference proteome</keyword>
<evidence type="ECO:0008006" key="3">
    <source>
        <dbReference type="Google" id="ProtNLM"/>
    </source>
</evidence>
<comment type="caution">
    <text evidence="1">The sequence shown here is derived from an EMBL/GenBank/DDBJ whole genome shotgun (WGS) entry which is preliminary data.</text>
</comment>
<protein>
    <recommendedName>
        <fullName evidence="3">PIN domain-containing protein</fullName>
    </recommendedName>
</protein>
<name>A0A2T0TG46_9PSEU</name>
<dbReference type="OrthoDB" id="4750219at2"/>
<accession>A0A2T0TG46</accession>
<reference evidence="1 2" key="1">
    <citation type="submission" date="2018-03" db="EMBL/GenBank/DDBJ databases">
        <title>Genomic Encyclopedia of Archaeal and Bacterial Type Strains, Phase II (KMG-II): from individual species to whole genera.</title>
        <authorList>
            <person name="Goeker M."/>
        </authorList>
    </citation>
    <scope>NUCLEOTIDE SEQUENCE [LARGE SCALE GENOMIC DNA]</scope>
    <source>
        <strain evidence="1 2">DSM 44720</strain>
    </source>
</reference>